<organism evidence="1 2">
    <name type="scientific">Gluconobacter thailandicus NBRC 3257</name>
    <dbReference type="NCBI Taxonomy" id="1381097"/>
    <lineage>
        <taxon>Bacteria</taxon>
        <taxon>Pseudomonadati</taxon>
        <taxon>Pseudomonadota</taxon>
        <taxon>Alphaproteobacteria</taxon>
        <taxon>Acetobacterales</taxon>
        <taxon>Acetobacteraceae</taxon>
        <taxon>Gluconobacter</taxon>
    </lineage>
</organism>
<protein>
    <submittedName>
        <fullName evidence="1">Uncharacterized protein</fullName>
    </submittedName>
</protein>
<dbReference type="Proteomes" id="UP000018209">
    <property type="component" value="Unassembled WGS sequence"/>
</dbReference>
<sequence length="37" mass="4296">MEDFVDFRQQLVVVSRFVAGVWQTPVVFKPLADSIDR</sequence>
<name>A0ABQ0J130_GLUTH</name>
<gene>
    <name evidence="1" type="ORF">NBRC3257_3153</name>
</gene>
<reference evidence="1 2" key="1">
    <citation type="submission" date="2013-08" db="EMBL/GenBank/DDBJ databases">
        <title>Gluconobacter thailandicus NBRC 3257 whole genome sequence.</title>
        <authorList>
            <person name="Matsutani M."/>
            <person name="Yakushi T."/>
            <person name="Matsushita K."/>
        </authorList>
    </citation>
    <scope>NUCLEOTIDE SEQUENCE [LARGE SCALE GENOMIC DNA]</scope>
    <source>
        <strain evidence="1 2">NBRC 3257</strain>
    </source>
</reference>
<proteinExistence type="predicted"/>
<evidence type="ECO:0000313" key="2">
    <source>
        <dbReference type="Proteomes" id="UP000018209"/>
    </source>
</evidence>
<comment type="caution">
    <text evidence="1">The sequence shown here is derived from an EMBL/GenBank/DDBJ whole genome shotgun (WGS) entry which is preliminary data.</text>
</comment>
<evidence type="ECO:0000313" key="1">
    <source>
        <dbReference type="EMBL" id="GAD28154.1"/>
    </source>
</evidence>
<accession>A0ABQ0J130</accession>
<keyword evidence="2" id="KW-1185">Reference proteome</keyword>
<dbReference type="EMBL" id="BASM01000044">
    <property type="protein sequence ID" value="GAD28154.1"/>
    <property type="molecule type" value="Genomic_DNA"/>
</dbReference>